<organism evidence="1 2">
    <name type="scientific">Sphingomonas hankookensis</name>
    <dbReference type="NCBI Taxonomy" id="563996"/>
    <lineage>
        <taxon>Bacteria</taxon>
        <taxon>Pseudomonadati</taxon>
        <taxon>Pseudomonadota</taxon>
        <taxon>Alphaproteobacteria</taxon>
        <taxon>Sphingomonadales</taxon>
        <taxon>Sphingomonadaceae</taxon>
        <taxon>Sphingomonas</taxon>
    </lineage>
</organism>
<evidence type="ECO:0008006" key="3">
    <source>
        <dbReference type="Google" id="ProtNLM"/>
    </source>
</evidence>
<evidence type="ECO:0000313" key="2">
    <source>
        <dbReference type="Proteomes" id="UP000076609"/>
    </source>
</evidence>
<protein>
    <recommendedName>
        <fullName evidence="3">Tip attachment protein J domain-containing protein</fullName>
    </recommendedName>
</protein>
<keyword evidence="2" id="KW-1185">Reference proteome</keyword>
<evidence type="ECO:0000313" key="1">
    <source>
        <dbReference type="EMBL" id="KZE16232.1"/>
    </source>
</evidence>
<gene>
    <name evidence="1" type="ORF">AVT10_12080</name>
</gene>
<accession>A0ABR5YDG9</accession>
<dbReference type="EMBL" id="LQQO01000008">
    <property type="protein sequence ID" value="KZE16232.1"/>
    <property type="molecule type" value="Genomic_DNA"/>
</dbReference>
<dbReference type="RefSeq" id="WP_066689399.1">
    <property type="nucleotide sequence ID" value="NZ_LQQO01000008.1"/>
</dbReference>
<reference evidence="2" key="1">
    <citation type="submission" date="2016-01" db="EMBL/GenBank/DDBJ databases">
        <title>Draft genome of Chromobacterium sp. F49.</title>
        <authorList>
            <person name="Hong K.W."/>
        </authorList>
    </citation>
    <scope>NUCLEOTIDE SEQUENCE [LARGE SCALE GENOMIC DNA]</scope>
    <source>
        <strain evidence="2">CN3</strain>
    </source>
</reference>
<name>A0ABR5YDG9_9SPHN</name>
<proteinExistence type="predicted"/>
<sequence length="762" mass="80473">MRVAKIAAVVIAVAAAIPSGGTSLLAAGVAAAGVASGAAAVAVASAIAIGSNLAVGLLSPRTGGTGGGTQTDWSADPRAPIPIRFGRTGGAGNIVYRKGSGEADKNQYQTLTTVLSGAGPIDAIEASYADKKPLTFTGAAANAPFSGWLWEVRQLGLCPEPAALNTGVGNKPGWTADHKLSSLAAVQTTLRYDSKGKGTFMTEPGMLWVTRGVRCYDPRLDSTYPGGSGPQRWFDQTTWAFSKNPYVVGLTWAIGWKANGVRVAGVGIHIRNIEVSRFVEGANVADFNGWTCGGEVSTGDDKWQVLKSILQAGGGEPIKDGATLSCMVNAPRVPIATIGRDDIVGEISAPKTQPRRDRVNGIIPTYRSEAHFWEVVPGEVVRDAAMLAKDGDERTKEIAYGLVQVEGSDDVQQTVELAGYDLENAREAGPITMPLKLRWIGFRAGDCVTIDADETGLSGKQMILLKRSLDPATGMVPMTMRTEDPTKHGRVFARTGTLPPVPYVDRPDVPGDYSLPPSNRAAHLIVRQSVAYPVDSDDTTITIETFEATIDDGRVLTFPAQTITGLTAASVYLVLWDLDNSTFVAVPAPALNEVASDRYVIIRETTTSNADGTYPTYPTAPGGDNGGGYGGGGCPIVTARILLANTDRTGPGDTIEAGKIEAGMWVWSQREADLGTGKWGAYLVTFTRVFDSPLYAVDDRPLTSPSHLWWDNGWSRSDVIGKPAGSGRVVALTVADAATYVLVDGAGRRLISHNKQAEANQV</sequence>
<dbReference type="Proteomes" id="UP000076609">
    <property type="component" value="Unassembled WGS sequence"/>
</dbReference>
<comment type="caution">
    <text evidence="1">The sequence shown here is derived from an EMBL/GenBank/DDBJ whole genome shotgun (WGS) entry which is preliminary data.</text>
</comment>